<protein>
    <recommendedName>
        <fullName evidence="4">Big-1 domain-containing protein</fullName>
    </recommendedName>
</protein>
<dbReference type="InterPro" id="IPR013783">
    <property type="entry name" value="Ig-like_fold"/>
</dbReference>
<dbReference type="SUPFAM" id="SSF49373">
    <property type="entry name" value="Invasin/intimin cell-adhesion fragments"/>
    <property type="match status" value="1"/>
</dbReference>
<dbReference type="RefSeq" id="WP_109719662.1">
    <property type="nucleotide sequence ID" value="NZ_QEQK01000005.1"/>
</dbReference>
<comment type="caution">
    <text evidence="2">The sequence shown here is derived from an EMBL/GenBank/DDBJ whole genome shotgun (WGS) entry which is preliminary data.</text>
</comment>
<feature type="chain" id="PRO_5016816921" description="Big-1 domain-containing protein" evidence="1">
    <location>
        <begin position="23"/>
        <end position="669"/>
    </location>
</feature>
<accession>A0A363UM32</accession>
<dbReference type="EMBL" id="QEQK01000005">
    <property type="protein sequence ID" value="PWN56467.1"/>
    <property type="molecule type" value="Genomic_DNA"/>
</dbReference>
<gene>
    <name evidence="2" type="ORF">DEH80_06425</name>
</gene>
<dbReference type="AlphaFoldDB" id="A0A363UM32"/>
<sequence>MTDNTIPRLRGLLAIALLPILAACSDDTPTGGLLNQQDSGGVDPDADYVLTLDGPTCVSAGATSEPFTALLTTEQGDPVSDVFVLIEPSVGDEPAGTITATAPDGRQRVGGANTDEDGEMVFTYRAPTEIRTEISVSLEGTAVVDDEVRGEDALSVRVPAQQAPTVRVQGPINTASGNRIPSGSLEVQAGELASEFLVTVTSTGNCDGTTQPVRGANVEVQTSLTDSVIRQTDQETLLDGTAVFDYLAPSTVNARTADTLTVFGSSAGGTTEREYTLFVLPGPPDPYARITLRGPTSVPAGTTQSGYTATVEQVQEDADGNETVSALPDVKVDLSSSDDGSFTVQTNSEGLRGVTDDFGVVRFGFEPAASGNTAQTVDLTATVATANDATALALCNETGAQCTDSIEVQVQADTFSFTDPEFGEGALVGPNNAVNLEIDWRDGSGAGVTGCVDLTAQFDGASGTSFGLIINNDPVTASQTRRARVANGVFERPHAVYSDRSGFVTIIAEDNRECANDPNPQLEASTGVQFQDEVCTTTSDGRNCVDLQAPLRVLTSPDDAGNQRTATLTFEVRNNAFQPIDGAQVTFTITSAANAGNPNERVFPGGGTTNASGVATSRYFVPTFNPPLGADEIREVDVQACVRRIAADGSDNGQVCSTRRIEIVAPPED</sequence>
<reference evidence="2 3" key="1">
    <citation type="submission" date="2018-05" db="EMBL/GenBank/DDBJ databases">
        <title>Abyssibacter profundi OUC007T gen. nov., sp. nov, a marine bacterium isolated from seawater of the Mariana Trench.</title>
        <authorList>
            <person name="Zhou S."/>
        </authorList>
    </citation>
    <scope>NUCLEOTIDE SEQUENCE [LARGE SCALE GENOMIC DNA]</scope>
    <source>
        <strain evidence="2 3">OUC007</strain>
    </source>
</reference>
<name>A0A363UM32_9GAMM</name>
<evidence type="ECO:0000313" key="2">
    <source>
        <dbReference type="EMBL" id="PWN56467.1"/>
    </source>
</evidence>
<evidence type="ECO:0008006" key="4">
    <source>
        <dbReference type="Google" id="ProtNLM"/>
    </source>
</evidence>
<keyword evidence="1" id="KW-0732">Signal</keyword>
<evidence type="ECO:0000313" key="3">
    <source>
        <dbReference type="Proteomes" id="UP000251800"/>
    </source>
</evidence>
<evidence type="ECO:0000256" key="1">
    <source>
        <dbReference type="SAM" id="SignalP"/>
    </source>
</evidence>
<organism evidence="2 3">
    <name type="scientific">Abyssibacter profundi</name>
    <dbReference type="NCBI Taxonomy" id="2182787"/>
    <lineage>
        <taxon>Bacteria</taxon>
        <taxon>Pseudomonadati</taxon>
        <taxon>Pseudomonadota</taxon>
        <taxon>Gammaproteobacteria</taxon>
        <taxon>Chromatiales</taxon>
        <taxon>Oceanococcaceae</taxon>
        <taxon>Abyssibacter</taxon>
    </lineage>
</organism>
<keyword evidence="3" id="KW-1185">Reference proteome</keyword>
<feature type="signal peptide" evidence="1">
    <location>
        <begin position="1"/>
        <end position="22"/>
    </location>
</feature>
<dbReference type="OrthoDB" id="5620247at2"/>
<dbReference type="Proteomes" id="UP000251800">
    <property type="component" value="Unassembled WGS sequence"/>
</dbReference>
<dbReference type="InterPro" id="IPR008964">
    <property type="entry name" value="Invasin/intimin_cell_adhesion"/>
</dbReference>
<proteinExistence type="predicted"/>
<dbReference type="Gene3D" id="2.60.40.10">
    <property type="entry name" value="Immunoglobulins"/>
    <property type="match status" value="1"/>
</dbReference>